<dbReference type="HAMAP" id="MF_00605">
    <property type="entry name" value="TrmD"/>
    <property type="match status" value="1"/>
</dbReference>
<comment type="function">
    <text evidence="1 15 17">Specifically methylates guanosine-37 in various tRNAs.</text>
</comment>
<sequence>MDVKIDILTLFPEMFHIFNYSIIGRAIEKNILSINTFNIRNFTQNKHRKVDDYPYGGGSGMIMTAQPIVDCINSVKAQNKGNVVYLGPRGKIFDQSMAKKLSREKELIFLCGHYEGVDERVYRHIDLEISIGDFIVTGGEMACIPIVDSICRMIPGVLSSIESYTEESFYNGVLEYPQYTRPEFFRGDRVPEVLISGHHKNIRKWRRAKSLILTKSKRPDLFERIELSKEDRELIKLYENGYTD</sequence>
<dbReference type="Pfam" id="PF01746">
    <property type="entry name" value="tRNA_m1G_MT"/>
    <property type="match status" value="1"/>
</dbReference>
<keyword evidence="8 15" id="KW-0489">Methyltransferase</keyword>
<dbReference type="InterPro" id="IPR016009">
    <property type="entry name" value="tRNA_MeTrfase_TRMD/TRM10"/>
</dbReference>
<dbReference type="GO" id="GO:0052906">
    <property type="term" value="F:tRNA (guanine(37)-N1)-methyltransferase activity"/>
    <property type="evidence" value="ECO:0007669"/>
    <property type="project" value="UniProtKB-UniRule"/>
</dbReference>
<name>A0A1L5F733_CLOKL</name>
<dbReference type="InterPro" id="IPR029026">
    <property type="entry name" value="tRNA_m1G_MTases_N"/>
</dbReference>
<keyword evidence="10 15" id="KW-0949">S-adenosyl-L-methionine</keyword>
<keyword evidence="11 15" id="KW-0819">tRNA processing</keyword>
<evidence type="ECO:0000313" key="20">
    <source>
        <dbReference type="Proteomes" id="UP000184604"/>
    </source>
</evidence>
<evidence type="ECO:0000256" key="1">
    <source>
        <dbReference type="ARBA" id="ARBA00002634"/>
    </source>
</evidence>
<evidence type="ECO:0000256" key="17">
    <source>
        <dbReference type="RuleBase" id="RU003464"/>
    </source>
</evidence>
<keyword evidence="9 15" id="KW-0808">Transferase</keyword>
<evidence type="ECO:0000256" key="5">
    <source>
        <dbReference type="ARBA" id="ARBA00012807"/>
    </source>
</evidence>
<dbReference type="NCBIfam" id="TIGR00088">
    <property type="entry name" value="trmD"/>
    <property type="match status" value="1"/>
</dbReference>
<keyword evidence="7 15" id="KW-0963">Cytoplasm</keyword>
<evidence type="ECO:0000256" key="10">
    <source>
        <dbReference type="ARBA" id="ARBA00022691"/>
    </source>
</evidence>
<evidence type="ECO:0000256" key="15">
    <source>
        <dbReference type="HAMAP-Rule" id="MF_00605"/>
    </source>
</evidence>
<comment type="subcellular location">
    <subcellularLocation>
        <location evidence="2 15 17">Cytoplasm</location>
    </subcellularLocation>
</comment>
<dbReference type="Proteomes" id="UP000184604">
    <property type="component" value="Chromosome"/>
</dbReference>
<feature type="domain" description="tRNA methyltransferase TRMD/TRM10-type" evidence="18">
    <location>
        <begin position="4"/>
        <end position="223"/>
    </location>
</feature>
<dbReference type="EMBL" id="CP018335">
    <property type="protein sequence ID" value="APM38772.1"/>
    <property type="molecule type" value="Genomic_DNA"/>
</dbReference>
<feature type="binding site" evidence="15 16">
    <location>
        <position position="112"/>
    </location>
    <ligand>
        <name>S-adenosyl-L-methionine</name>
        <dbReference type="ChEBI" id="CHEBI:59789"/>
    </ligand>
</feature>
<evidence type="ECO:0000256" key="2">
    <source>
        <dbReference type="ARBA" id="ARBA00004496"/>
    </source>
</evidence>
<dbReference type="Gene3D" id="3.40.1280.10">
    <property type="match status" value="1"/>
</dbReference>
<dbReference type="OrthoDB" id="9807416at2"/>
<evidence type="ECO:0000256" key="16">
    <source>
        <dbReference type="PIRSR" id="PIRSR000386-1"/>
    </source>
</evidence>
<reference evidence="19 20" key="1">
    <citation type="submission" date="2016-12" db="EMBL/GenBank/DDBJ databases">
        <title>Complete genome sequence of Clostridium kluyveri JZZ isolated from the pit mud of a Chinese flavor liquor-making factory.</title>
        <authorList>
            <person name="Wang Y."/>
        </authorList>
    </citation>
    <scope>NUCLEOTIDE SEQUENCE [LARGE SCALE GENOMIC DNA]</scope>
    <source>
        <strain evidence="19 20">JZZ</strain>
    </source>
</reference>
<dbReference type="GO" id="GO:0005829">
    <property type="term" value="C:cytosol"/>
    <property type="evidence" value="ECO:0007669"/>
    <property type="project" value="TreeGrafter"/>
</dbReference>
<evidence type="ECO:0000259" key="18">
    <source>
        <dbReference type="Pfam" id="PF01746"/>
    </source>
</evidence>
<accession>A0A1L5F733</accession>
<feature type="binding site" evidence="15 16">
    <location>
        <begin position="131"/>
        <end position="136"/>
    </location>
    <ligand>
        <name>S-adenosyl-L-methionine</name>
        <dbReference type="ChEBI" id="CHEBI:59789"/>
    </ligand>
</feature>
<evidence type="ECO:0000313" key="19">
    <source>
        <dbReference type="EMBL" id="APM38772.1"/>
    </source>
</evidence>
<dbReference type="SUPFAM" id="SSF75217">
    <property type="entry name" value="alpha/beta knot"/>
    <property type="match status" value="1"/>
</dbReference>
<protein>
    <recommendedName>
        <fullName evidence="6 15">tRNA (guanine-N(1)-)-methyltransferase</fullName>
        <ecNumber evidence="5 15">2.1.1.228</ecNumber>
    </recommendedName>
    <alternativeName>
        <fullName evidence="12 15">M1G-methyltransferase</fullName>
    </alternativeName>
    <alternativeName>
        <fullName evidence="13 15">tRNA [GM37] methyltransferase</fullName>
    </alternativeName>
</protein>
<proteinExistence type="inferred from homology"/>
<evidence type="ECO:0000256" key="11">
    <source>
        <dbReference type="ARBA" id="ARBA00022694"/>
    </source>
</evidence>
<comment type="catalytic activity">
    <reaction evidence="14 15 17">
        <text>guanosine(37) in tRNA + S-adenosyl-L-methionine = N(1)-methylguanosine(37) in tRNA + S-adenosyl-L-homocysteine + H(+)</text>
        <dbReference type="Rhea" id="RHEA:36899"/>
        <dbReference type="Rhea" id="RHEA-COMP:10145"/>
        <dbReference type="Rhea" id="RHEA-COMP:10147"/>
        <dbReference type="ChEBI" id="CHEBI:15378"/>
        <dbReference type="ChEBI" id="CHEBI:57856"/>
        <dbReference type="ChEBI" id="CHEBI:59789"/>
        <dbReference type="ChEBI" id="CHEBI:73542"/>
        <dbReference type="ChEBI" id="CHEBI:74269"/>
        <dbReference type="EC" id="2.1.1.228"/>
    </reaction>
</comment>
<dbReference type="InterPro" id="IPR029028">
    <property type="entry name" value="Alpha/beta_knot_MTases"/>
</dbReference>
<evidence type="ECO:0000256" key="4">
    <source>
        <dbReference type="ARBA" id="ARBA00011738"/>
    </source>
</evidence>
<dbReference type="AlphaFoldDB" id="A0A1L5F733"/>
<gene>
    <name evidence="15" type="primary">trmD</name>
    <name evidence="19" type="ORF">BS101_08410</name>
</gene>
<dbReference type="EC" id="2.1.1.228" evidence="5 15"/>
<evidence type="ECO:0000256" key="12">
    <source>
        <dbReference type="ARBA" id="ARBA00029736"/>
    </source>
</evidence>
<dbReference type="FunFam" id="1.10.1270.20:FF:000001">
    <property type="entry name" value="tRNA (guanine-N(1)-)-methyltransferase"/>
    <property type="match status" value="1"/>
</dbReference>
<dbReference type="CDD" id="cd18080">
    <property type="entry name" value="TrmD-like"/>
    <property type="match status" value="1"/>
</dbReference>
<evidence type="ECO:0000256" key="13">
    <source>
        <dbReference type="ARBA" id="ARBA00033392"/>
    </source>
</evidence>
<dbReference type="Gene3D" id="1.10.1270.20">
    <property type="entry name" value="tRNA(m1g37)methyltransferase, domain 2"/>
    <property type="match status" value="1"/>
</dbReference>
<dbReference type="FunFam" id="3.40.1280.10:FF:000001">
    <property type="entry name" value="tRNA (guanine-N(1)-)-methyltransferase"/>
    <property type="match status" value="1"/>
</dbReference>
<evidence type="ECO:0000256" key="7">
    <source>
        <dbReference type="ARBA" id="ARBA00022490"/>
    </source>
</evidence>
<dbReference type="PIRSF" id="PIRSF000386">
    <property type="entry name" value="tRNA_mtase"/>
    <property type="match status" value="1"/>
</dbReference>
<evidence type="ECO:0000256" key="3">
    <source>
        <dbReference type="ARBA" id="ARBA00007630"/>
    </source>
</evidence>
<dbReference type="InterPro" id="IPR023148">
    <property type="entry name" value="tRNA_m1G_MeTrfase_C_sf"/>
</dbReference>
<dbReference type="PANTHER" id="PTHR46417">
    <property type="entry name" value="TRNA (GUANINE-N(1)-)-METHYLTRANSFERASE"/>
    <property type="match status" value="1"/>
</dbReference>
<dbReference type="NCBIfam" id="NF000648">
    <property type="entry name" value="PRK00026.1"/>
    <property type="match status" value="1"/>
</dbReference>
<dbReference type="GO" id="GO:0002939">
    <property type="term" value="P:tRNA N1-guanine methylation"/>
    <property type="evidence" value="ECO:0007669"/>
    <property type="project" value="TreeGrafter"/>
</dbReference>
<evidence type="ECO:0000256" key="6">
    <source>
        <dbReference type="ARBA" id="ARBA00014679"/>
    </source>
</evidence>
<organism evidence="19 20">
    <name type="scientific">Clostridium kluyveri</name>
    <dbReference type="NCBI Taxonomy" id="1534"/>
    <lineage>
        <taxon>Bacteria</taxon>
        <taxon>Bacillati</taxon>
        <taxon>Bacillota</taxon>
        <taxon>Clostridia</taxon>
        <taxon>Eubacteriales</taxon>
        <taxon>Clostridiaceae</taxon>
        <taxon>Clostridium</taxon>
    </lineage>
</organism>
<evidence type="ECO:0000256" key="8">
    <source>
        <dbReference type="ARBA" id="ARBA00022603"/>
    </source>
</evidence>
<dbReference type="InterPro" id="IPR002649">
    <property type="entry name" value="tRNA_m1G_MeTrfase_TrmD"/>
</dbReference>
<evidence type="ECO:0000256" key="14">
    <source>
        <dbReference type="ARBA" id="ARBA00047783"/>
    </source>
</evidence>
<dbReference type="PANTHER" id="PTHR46417:SF1">
    <property type="entry name" value="TRNA (GUANINE-N(1)-)-METHYLTRANSFERASE"/>
    <property type="match status" value="1"/>
</dbReference>
<evidence type="ECO:0000256" key="9">
    <source>
        <dbReference type="ARBA" id="ARBA00022679"/>
    </source>
</evidence>
<comment type="similarity">
    <text evidence="3 15 17">Belongs to the RNA methyltransferase TrmD family.</text>
</comment>
<comment type="subunit">
    <text evidence="4 15 17">Homodimer.</text>
</comment>
<dbReference type="RefSeq" id="WP_073538422.1">
    <property type="nucleotide sequence ID" value="NZ_CP018335.1"/>
</dbReference>